<protein>
    <recommendedName>
        <fullName evidence="1">Stage 0 sporulation protein A homolog</fullName>
    </recommendedName>
</protein>
<dbReference type="Gene3D" id="1.10.10.10">
    <property type="entry name" value="Winged helix-like DNA-binding domain superfamily/Winged helix DNA-binding domain"/>
    <property type="match status" value="1"/>
</dbReference>
<dbReference type="Pfam" id="PF00486">
    <property type="entry name" value="Trans_reg_C"/>
    <property type="match status" value="1"/>
</dbReference>
<dbReference type="InterPro" id="IPR001867">
    <property type="entry name" value="OmpR/PhoB-type_DNA-bd"/>
</dbReference>
<gene>
    <name evidence="10" type="ORF">SAMN05443529_11458</name>
</gene>
<evidence type="ECO:0000256" key="1">
    <source>
        <dbReference type="ARBA" id="ARBA00018672"/>
    </source>
</evidence>
<dbReference type="GO" id="GO:0000156">
    <property type="term" value="F:phosphorelay response regulator activity"/>
    <property type="evidence" value="ECO:0007669"/>
    <property type="project" value="TreeGrafter"/>
</dbReference>
<dbReference type="GO" id="GO:0032993">
    <property type="term" value="C:protein-DNA complex"/>
    <property type="evidence" value="ECO:0007669"/>
    <property type="project" value="TreeGrafter"/>
</dbReference>
<reference evidence="11" key="1">
    <citation type="submission" date="2016-10" db="EMBL/GenBank/DDBJ databases">
        <authorList>
            <person name="Varghese N."/>
            <person name="Submissions S."/>
        </authorList>
    </citation>
    <scope>NUCLEOTIDE SEQUENCE [LARGE SCALE GENOMIC DNA]</scope>
    <source>
        <strain evidence="11">DSM 8344</strain>
    </source>
</reference>
<keyword evidence="2" id="KW-0805">Transcription regulation</keyword>
<evidence type="ECO:0000256" key="4">
    <source>
        <dbReference type="ARBA" id="ARBA00023163"/>
    </source>
</evidence>
<organism evidence="10 11">
    <name type="scientific">Desulfosporosinus hippei DSM 8344</name>
    <dbReference type="NCBI Taxonomy" id="1121419"/>
    <lineage>
        <taxon>Bacteria</taxon>
        <taxon>Bacillati</taxon>
        <taxon>Bacillota</taxon>
        <taxon>Clostridia</taxon>
        <taxon>Eubacteriales</taxon>
        <taxon>Desulfitobacteriaceae</taxon>
        <taxon>Desulfosporosinus</taxon>
    </lineage>
</organism>
<proteinExistence type="predicted"/>
<dbReference type="InterPro" id="IPR011006">
    <property type="entry name" value="CheY-like_superfamily"/>
</dbReference>
<dbReference type="InterPro" id="IPR039420">
    <property type="entry name" value="WalR-like"/>
</dbReference>
<dbReference type="InterPro" id="IPR001789">
    <property type="entry name" value="Sig_transdc_resp-reg_receiver"/>
</dbReference>
<keyword evidence="11" id="KW-1185">Reference proteome</keyword>
<keyword evidence="6" id="KW-0597">Phosphoprotein</keyword>
<keyword evidence="4" id="KW-0804">Transcription</keyword>
<evidence type="ECO:0000259" key="9">
    <source>
        <dbReference type="PROSITE" id="PS51755"/>
    </source>
</evidence>
<feature type="DNA-binding region" description="OmpR/PhoB-type" evidence="7">
    <location>
        <begin position="127"/>
        <end position="221"/>
    </location>
</feature>
<dbReference type="PANTHER" id="PTHR48111:SF24">
    <property type="entry name" value="TRANSCRIPTIONAL REGULATORY PROTEIN CSSR"/>
    <property type="match status" value="1"/>
</dbReference>
<dbReference type="GO" id="GO:0006355">
    <property type="term" value="P:regulation of DNA-templated transcription"/>
    <property type="evidence" value="ECO:0007669"/>
    <property type="project" value="InterPro"/>
</dbReference>
<dbReference type="CDD" id="cd00383">
    <property type="entry name" value="trans_reg_C"/>
    <property type="match status" value="1"/>
</dbReference>
<dbReference type="GO" id="GO:0000976">
    <property type="term" value="F:transcription cis-regulatory region binding"/>
    <property type="evidence" value="ECO:0007669"/>
    <property type="project" value="TreeGrafter"/>
</dbReference>
<dbReference type="PROSITE" id="PS51755">
    <property type="entry name" value="OMPR_PHOB"/>
    <property type="match status" value="1"/>
</dbReference>
<evidence type="ECO:0000256" key="5">
    <source>
        <dbReference type="ARBA" id="ARBA00024867"/>
    </source>
</evidence>
<dbReference type="PANTHER" id="PTHR48111">
    <property type="entry name" value="REGULATOR OF RPOS"/>
    <property type="match status" value="1"/>
</dbReference>
<dbReference type="EMBL" id="FNCP01000014">
    <property type="protein sequence ID" value="SDH50361.1"/>
    <property type="molecule type" value="Genomic_DNA"/>
</dbReference>
<dbReference type="AlphaFoldDB" id="A0A1G8CXY2"/>
<evidence type="ECO:0000256" key="2">
    <source>
        <dbReference type="ARBA" id="ARBA00023015"/>
    </source>
</evidence>
<evidence type="ECO:0000259" key="8">
    <source>
        <dbReference type="PROSITE" id="PS50110"/>
    </source>
</evidence>
<keyword evidence="3 7" id="KW-0238">DNA-binding</keyword>
<evidence type="ECO:0000256" key="3">
    <source>
        <dbReference type="ARBA" id="ARBA00023125"/>
    </source>
</evidence>
<dbReference type="OrthoDB" id="9790454at2"/>
<dbReference type="STRING" id="1121419.SAMN05443529_11458"/>
<dbReference type="InterPro" id="IPR036388">
    <property type="entry name" value="WH-like_DNA-bd_sf"/>
</dbReference>
<dbReference type="PROSITE" id="PS50110">
    <property type="entry name" value="RESPONSE_REGULATORY"/>
    <property type="match status" value="1"/>
</dbReference>
<dbReference type="SMART" id="SM00862">
    <property type="entry name" value="Trans_reg_C"/>
    <property type="match status" value="1"/>
</dbReference>
<name>A0A1G8CXY2_9FIRM</name>
<evidence type="ECO:0000256" key="7">
    <source>
        <dbReference type="PROSITE-ProRule" id="PRU01091"/>
    </source>
</evidence>
<feature type="domain" description="Response regulatory" evidence="8">
    <location>
        <begin position="3"/>
        <end position="116"/>
    </location>
</feature>
<dbReference type="RefSeq" id="WP_092333882.1">
    <property type="nucleotide sequence ID" value="NZ_FNCP01000014.1"/>
</dbReference>
<dbReference type="Proteomes" id="UP000198656">
    <property type="component" value="Unassembled WGS sequence"/>
</dbReference>
<dbReference type="SUPFAM" id="SSF46894">
    <property type="entry name" value="C-terminal effector domain of the bipartite response regulators"/>
    <property type="match status" value="1"/>
</dbReference>
<dbReference type="Pfam" id="PF00072">
    <property type="entry name" value="Response_reg"/>
    <property type="match status" value="1"/>
</dbReference>
<dbReference type="SUPFAM" id="SSF52172">
    <property type="entry name" value="CheY-like"/>
    <property type="match status" value="1"/>
</dbReference>
<comment type="function">
    <text evidence="5">May play the central regulatory role in sporulation. It may be an element of the effector pathway responsible for the activation of sporulation genes in response to nutritional stress. Spo0A may act in concert with spo0H (a sigma factor) to control the expression of some genes that are critical to the sporulation process.</text>
</comment>
<dbReference type="GO" id="GO:0005829">
    <property type="term" value="C:cytosol"/>
    <property type="evidence" value="ECO:0007669"/>
    <property type="project" value="TreeGrafter"/>
</dbReference>
<evidence type="ECO:0000313" key="10">
    <source>
        <dbReference type="EMBL" id="SDH50361.1"/>
    </source>
</evidence>
<dbReference type="InterPro" id="IPR016032">
    <property type="entry name" value="Sig_transdc_resp-reg_C-effctor"/>
</dbReference>
<sequence length="245" mass="28644">MFQVYLVEPDMQLNHLLSLYLQKEGLITTSFLEGEKAIRSIDKNPHLWILDRETPTIDGFAILSEVKSKYPDIPVIMISEQNSTIDRIVALEMGCDDYLSKPFLPKELVLRVKKILEHIHGSVKNLNRIMLYADYKIDEIVRIVQKDEEMINLTSKEFDLLLLLVKNLYRTFSREQILKYVWNDVHLGSERSVDDLVRRLRRKMKKLRIESIYSYGYRLLPNQVLNTKGCGTVISPNEDAKGLFR</sequence>
<dbReference type="Gene3D" id="3.40.50.2300">
    <property type="match status" value="1"/>
</dbReference>
<feature type="domain" description="OmpR/PhoB-type" evidence="9">
    <location>
        <begin position="127"/>
        <end position="221"/>
    </location>
</feature>
<accession>A0A1G8CXY2</accession>
<feature type="modified residue" description="4-aspartylphosphate" evidence="6">
    <location>
        <position position="51"/>
    </location>
</feature>
<evidence type="ECO:0000313" key="11">
    <source>
        <dbReference type="Proteomes" id="UP000198656"/>
    </source>
</evidence>
<evidence type="ECO:0000256" key="6">
    <source>
        <dbReference type="PROSITE-ProRule" id="PRU00169"/>
    </source>
</evidence>
<dbReference type="SMART" id="SM00448">
    <property type="entry name" value="REC"/>
    <property type="match status" value="1"/>
</dbReference>